<dbReference type="PANTHER" id="PTHR10961">
    <property type="entry name" value="PEROXISOMAL SARCOSINE OXIDASE"/>
    <property type="match status" value="1"/>
</dbReference>
<dbReference type="GO" id="GO:0050660">
    <property type="term" value="F:flavin adenine dinucleotide binding"/>
    <property type="evidence" value="ECO:0007669"/>
    <property type="project" value="InterPro"/>
</dbReference>
<evidence type="ECO:0000256" key="2">
    <source>
        <dbReference type="ARBA" id="ARBA00022630"/>
    </source>
</evidence>
<protein>
    <submittedName>
        <fullName evidence="5">Sarcosine oxidase protein</fullName>
    </submittedName>
</protein>
<keyword evidence="4" id="KW-0560">Oxidoreductase</keyword>
<dbReference type="InterPro" id="IPR045170">
    <property type="entry name" value="MTOX"/>
</dbReference>
<dbReference type="SUPFAM" id="SSF51905">
    <property type="entry name" value="FAD/NAD(P)-binding domain"/>
    <property type="match status" value="1"/>
</dbReference>
<dbReference type="GeneID" id="26909288"/>
<comment type="cofactor">
    <cofactor evidence="1">
        <name>FAD</name>
        <dbReference type="ChEBI" id="CHEBI:57692"/>
    </cofactor>
</comment>
<dbReference type="RefSeq" id="XP_015653117.1">
    <property type="nucleotide sequence ID" value="XM_015808226.1"/>
</dbReference>
<dbReference type="InterPro" id="IPR036188">
    <property type="entry name" value="FAD/NAD-bd_sf"/>
</dbReference>
<evidence type="ECO:0000313" key="6">
    <source>
        <dbReference type="Proteomes" id="UP000037923"/>
    </source>
</evidence>
<dbReference type="GO" id="GO:0008115">
    <property type="term" value="F:sarcosine oxidase activity"/>
    <property type="evidence" value="ECO:0007669"/>
    <property type="project" value="TreeGrafter"/>
</dbReference>
<sequence>MSATDYDVIVVGAGMFGSSAAKHLRRLQPSLRLAVIGPSDNGGPLARGQHFDEARICRRVETLVPWAHLNDLGALSYRETEATSGIAFYTPCGCVWVGTAHDRDASMACVEAVQHASGGASAVTYAVVHADGAAGDAAAAAAVRAGKTSVLRVTASSDVAEGVFGGSIRVGQLAGPAEAATFYVVESGPAGGGTVHPTRYVEAQLACAAAVSPADHYRHVREVVLQIACVEGSGGGDDVYEVKTDAARTYRAGRVLVATASFTKYHQLLPPRVTDRLQPKPADVVLLRLVPPHGDDGDHAANVRASELCPSIIRTTGPREDQFYCLPPRYYACYRGWYSKMGRVNGPPPPVLAHPDIVSTLEAAVAWYETGKELPKTDPSVTHLADMLQGLFPQWRIAADTPAQSNREAVRCIVDETKEEVPMVDCVDGKGLFCAIAGNGRGAKACDPIGCIAAHRLLGKELPPAYAAVKDLFRLDT</sequence>
<evidence type="ECO:0000256" key="1">
    <source>
        <dbReference type="ARBA" id="ARBA00001974"/>
    </source>
</evidence>
<dbReference type="Gene3D" id="3.30.9.10">
    <property type="entry name" value="D-Amino Acid Oxidase, subunit A, domain 2"/>
    <property type="match status" value="2"/>
</dbReference>
<evidence type="ECO:0000256" key="3">
    <source>
        <dbReference type="ARBA" id="ARBA00022827"/>
    </source>
</evidence>
<keyword evidence="2" id="KW-0285">Flavoprotein</keyword>
<name>A0A0N0VD68_LEPPY</name>
<dbReference type="Gene3D" id="3.50.50.60">
    <property type="entry name" value="FAD/NAD(P)-binding domain"/>
    <property type="match status" value="2"/>
</dbReference>
<reference evidence="5 6" key="1">
    <citation type="submission" date="2015-07" db="EMBL/GenBank/DDBJ databases">
        <title>High-quality genome of monoxenous trypanosomatid Leptomonas pyrrhocoris.</title>
        <authorList>
            <person name="Flegontov P."/>
            <person name="Butenko A."/>
            <person name="Firsov S."/>
            <person name="Vlcek C."/>
            <person name="Logacheva M.D."/>
            <person name="Field M."/>
            <person name="Filatov D."/>
            <person name="Flegontova O."/>
            <person name="Gerasimov E."/>
            <person name="Jackson A.P."/>
            <person name="Kelly S."/>
            <person name="Opperdoes F."/>
            <person name="O'Reilly A."/>
            <person name="Votypka J."/>
            <person name="Yurchenko V."/>
            <person name="Lukes J."/>
        </authorList>
    </citation>
    <scope>NUCLEOTIDE SEQUENCE [LARGE SCALE GENOMIC DNA]</scope>
    <source>
        <strain evidence="5">H10</strain>
    </source>
</reference>
<proteinExistence type="predicted"/>
<gene>
    <name evidence="5" type="ORF">ABB37_09005</name>
</gene>
<keyword evidence="3" id="KW-0274">FAD</keyword>
<dbReference type="VEuPathDB" id="TriTrypDB:LpyrH10_28_0380"/>
<organism evidence="5 6">
    <name type="scientific">Leptomonas pyrrhocoris</name>
    <name type="common">Firebug parasite</name>
    <dbReference type="NCBI Taxonomy" id="157538"/>
    <lineage>
        <taxon>Eukaryota</taxon>
        <taxon>Discoba</taxon>
        <taxon>Euglenozoa</taxon>
        <taxon>Kinetoplastea</taxon>
        <taxon>Metakinetoplastina</taxon>
        <taxon>Trypanosomatida</taxon>
        <taxon>Trypanosomatidae</taxon>
        <taxon>Leishmaniinae</taxon>
        <taxon>Leptomonas</taxon>
    </lineage>
</organism>
<comment type="caution">
    <text evidence="5">The sequence shown here is derived from an EMBL/GenBank/DDBJ whole genome shotgun (WGS) entry which is preliminary data.</text>
</comment>
<dbReference type="EMBL" id="LGTL01000028">
    <property type="protein sequence ID" value="KPA74678.1"/>
    <property type="molecule type" value="Genomic_DNA"/>
</dbReference>
<accession>A0A0N0VD68</accession>
<keyword evidence="6" id="KW-1185">Reference proteome</keyword>
<dbReference type="AlphaFoldDB" id="A0A0N0VD68"/>
<dbReference type="OrthoDB" id="424974at2759"/>
<evidence type="ECO:0000256" key="4">
    <source>
        <dbReference type="ARBA" id="ARBA00023002"/>
    </source>
</evidence>
<evidence type="ECO:0000313" key="5">
    <source>
        <dbReference type="EMBL" id="KPA74678.1"/>
    </source>
</evidence>
<dbReference type="Proteomes" id="UP000037923">
    <property type="component" value="Unassembled WGS sequence"/>
</dbReference>